<dbReference type="STRING" id="644358.A0A0C4E055"/>
<feature type="binding site" evidence="11">
    <location>
        <begin position="302"/>
        <end position="304"/>
    </location>
    <ligand>
        <name>S-adenosyl-L-methionine</name>
        <dbReference type="ChEBI" id="CHEBI:59789"/>
    </ligand>
</feature>
<evidence type="ECO:0000256" key="5">
    <source>
        <dbReference type="ARBA" id="ARBA00022679"/>
    </source>
</evidence>
<evidence type="ECO:0000256" key="3">
    <source>
        <dbReference type="ARBA" id="ARBA00022555"/>
    </source>
</evidence>
<dbReference type="EMBL" id="GL876969">
    <property type="protein sequence ID" value="KLU86711.1"/>
    <property type="molecule type" value="Genomic_DNA"/>
</dbReference>
<protein>
    <recommendedName>
        <fullName evidence="11">tRNA (guanine-N(7)-)-methyltransferase</fullName>
        <ecNumber evidence="11">2.1.1.33</ecNumber>
    </recommendedName>
    <alternativeName>
        <fullName evidence="11">Transfer RNA methyltransferase 8</fullName>
    </alternativeName>
    <alternativeName>
        <fullName evidence="11">tRNA (guanine(46)-N(7))-methyltransferase</fullName>
    </alternativeName>
    <alternativeName>
        <fullName evidence="11">tRNA(m7G46)-methyltransferase</fullName>
    </alternativeName>
</protein>
<evidence type="ECO:0000256" key="8">
    <source>
        <dbReference type="ARBA" id="ARBA00022884"/>
    </source>
</evidence>
<dbReference type="Gene3D" id="3.40.50.150">
    <property type="entry name" value="Vaccinia Virus protein VP39"/>
    <property type="match status" value="1"/>
</dbReference>
<evidence type="ECO:0000313" key="14">
    <source>
        <dbReference type="EnsemblFungi" id="MAPG_05723T0"/>
    </source>
</evidence>
<comment type="function">
    <text evidence="11">Catalyzes the formation of N(7)-methylguanine at position 46 (m7G46) in tRNA.</text>
</comment>
<dbReference type="GO" id="GO:0005634">
    <property type="term" value="C:nucleus"/>
    <property type="evidence" value="ECO:0007669"/>
    <property type="project" value="UniProtKB-SubCell"/>
</dbReference>
<organism evidence="14 15">
    <name type="scientific">Magnaporthiopsis poae (strain ATCC 64411 / 73-15)</name>
    <name type="common">Kentucky bluegrass fungus</name>
    <name type="synonym">Magnaporthe poae</name>
    <dbReference type="NCBI Taxonomy" id="644358"/>
    <lineage>
        <taxon>Eukaryota</taxon>
        <taxon>Fungi</taxon>
        <taxon>Dikarya</taxon>
        <taxon>Ascomycota</taxon>
        <taxon>Pezizomycotina</taxon>
        <taxon>Sordariomycetes</taxon>
        <taxon>Sordariomycetidae</taxon>
        <taxon>Magnaporthales</taxon>
        <taxon>Magnaporthaceae</taxon>
        <taxon>Magnaporthiopsis</taxon>
    </lineage>
</organism>
<keyword evidence="9 11" id="KW-0539">Nucleus</keyword>
<evidence type="ECO:0000256" key="12">
    <source>
        <dbReference type="SAM" id="MobiDB-lite"/>
    </source>
</evidence>
<evidence type="ECO:0000256" key="11">
    <source>
        <dbReference type="HAMAP-Rule" id="MF_03055"/>
    </source>
</evidence>
<dbReference type="eggNOG" id="KOG3115">
    <property type="taxonomic scope" value="Eukaryota"/>
</dbReference>
<reference evidence="13" key="1">
    <citation type="submission" date="2010-05" db="EMBL/GenBank/DDBJ databases">
        <title>The Genome Sequence of Magnaporthe poae strain ATCC 64411.</title>
        <authorList>
            <consortium name="The Broad Institute Genome Sequencing Platform"/>
            <consortium name="Broad Institute Genome Sequencing Center for Infectious Disease"/>
            <person name="Ma L.-J."/>
            <person name="Dead R."/>
            <person name="Young S."/>
            <person name="Zeng Q."/>
            <person name="Koehrsen M."/>
            <person name="Alvarado L."/>
            <person name="Berlin A."/>
            <person name="Chapman S.B."/>
            <person name="Chen Z."/>
            <person name="Freedman E."/>
            <person name="Gellesch M."/>
            <person name="Goldberg J."/>
            <person name="Griggs A."/>
            <person name="Gujja S."/>
            <person name="Heilman E.R."/>
            <person name="Heiman D."/>
            <person name="Hepburn T."/>
            <person name="Howarth C."/>
            <person name="Jen D."/>
            <person name="Larson L."/>
            <person name="Mehta T."/>
            <person name="Neiman D."/>
            <person name="Pearson M."/>
            <person name="Roberts A."/>
            <person name="Saif S."/>
            <person name="Shea T."/>
            <person name="Shenoy N."/>
            <person name="Sisk P."/>
            <person name="Stolte C."/>
            <person name="Sykes S."/>
            <person name="Walk T."/>
            <person name="White J."/>
            <person name="Yandava C."/>
            <person name="Haas B."/>
            <person name="Nusbaum C."/>
            <person name="Birren B."/>
        </authorList>
    </citation>
    <scope>NUCLEOTIDE SEQUENCE</scope>
    <source>
        <strain evidence="13">ATCC 64411</strain>
    </source>
</reference>
<dbReference type="FunFam" id="3.40.50.150:FF:000060">
    <property type="entry name" value="tRNA (guanine-N(7)-)-methyltransferase"/>
    <property type="match status" value="1"/>
</dbReference>
<dbReference type="PANTHER" id="PTHR23417:SF16">
    <property type="entry name" value="TRNA (GUANINE-N(7)-)-METHYLTRANSFERASE"/>
    <property type="match status" value="1"/>
</dbReference>
<feature type="active site" evidence="11">
    <location>
        <position position="226"/>
    </location>
</feature>
<comment type="subcellular location">
    <subcellularLocation>
        <location evidence="2 11">Nucleus</location>
    </subcellularLocation>
</comment>
<evidence type="ECO:0000313" key="15">
    <source>
        <dbReference type="Proteomes" id="UP000011715"/>
    </source>
</evidence>
<dbReference type="InterPro" id="IPR003358">
    <property type="entry name" value="tRNA_(Gua-N-7)_MeTrfase_Trmb"/>
</dbReference>
<comment type="subunit">
    <text evidence="11">Forms a complex with TRM82.</text>
</comment>
<feature type="compositionally biased region" description="Low complexity" evidence="12">
    <location>
        <begin position="25"/>
        <end position="35"/>
    </location>
</feature>
<evidence type="ECO:0000256" key="2">
    <source>
        <dbReference type="ARBA" id="ARBA00004123"/>
    </source>
</evidence>
<dbReference type="AlphaFoldDB" id="A0A0C4E055"/>
<evidence type="ECO:0000256" key="9">
    <source>
        <dbReference type="ARBA" id="ARBA00023242"/>
    </source>
</evidence>
<sequence>MESIGSIRKHVKKSGEFPHLDWQDSSSSSATAAASETMGAGGNKTNQRKDYREAQKNNPDGVVALPRKRFYRQRAHANPFSDHNLTYPISPDHMDWAQLYPAYKAPEDVVDTEMTAEGASAPKEPSAANQLPKRLVKDVEVADIGCGFGGLLMALSLELPDSLILGMEIRTQVTGFVEDKIRALRMQHEKEKLYQNIACVRANTMKFLPNFFRRAQLSKIFICFPDPHFKARKHKQRIVSATLNSEYAYVLRPGTGVVYTITDVKDLHEWMVGHFESHPSFVRIPEDEQEADPCVHIMRFETEEGKKVTRNNGQKYVALFRRVEEPPW</sequence>
<evidence type="ECO:0000256" key="4">
    <source>
        <dbReference type="ARBA" id="ARBA00022603"/>
    </source>
</evidence>
<keyword evidence="8 11" id="KW-0694">RNA-binding</keyword>
<keyword evidence="5 11" id="KW-0808">Transferase</keyword>
<dbReference type="Proteomes" id="UP000011715">
    <property type="component" value="Unassembled WGS sequence"/>
</dbReference>
<dbReference type="EC" id="2.1.1.33" evidence="11"/>
<evidence type="ECO:0000256" key="7">
    <source>
        <dbReference type="ARBA" id="ARBA00022694"/>
    </source>
</evidence>
<keyword evidence="3 11" id="KW-0820">tRNA-binding</keyword>
<feature type="binding site" evidence="11">
    <location>
        <begin position="168"/>
        <end position="169"/>
    </location>
    <ligand>
        <name>S-adenosyl-L-methionine</name>
        <dbReference type="ChEBI" id="CHEBI:59789"/>
    </ligand>
</feature>
<reference evidence="14" key="5">
    <citation type="submission" date="2015-06" db="UniProtKB">
        <authorList>
            <consortium name="EnsemblFungi"/>
        </authorList>
    </citation>
    <scope>IDENTIFICATION</scope>
    <source>
        <strain evidence="14">ATCC 64411</strain>
    </source>
</reference>
<feature type="binding site" evidence="11">
    <location>
        <position position="223"/>
    </location>
    <ligand>
        <name>S-adenosyl-L-methionine</name>
        <dbReference type="ChEBI" id="CHEBI:59789"/>
    </ligand>
</feature>
<dbReference type="EMBL" id="ADBL01001369">
    <property type="status" value="NOT_ANNOTATED_CDS"/>
    <property type="molecule type" value="Genomic_DNA"/>
</dbReference>
<gene>
    <name evidence="11" type="primary">TRM8</name>
    <name evidence="13" type="ORF">MAPG_05723</name>
</gene>
<dbReference type="OrthoDB" id="47276at2759"/>
<dbReference type="SUPFAM" id="SSF53335">
    <property type="entry name" value="S-adenosyl-L-methionine-dependent methyltransferases"/>
    <property type="match status" value="1"/>
</dbReference>
<dbReference type="PANTHER" id="PTHR23417">
    <property type="entry name" value="3-DEOXY-D-MANNO-OCTULOSONIC-ACID TRANSFERASE/TRNA GUANINE-N 7 - -METHYLTRANSFERASE"/>
    <property type="match status" value="1"/>
</dbReference>
<name>A0A0C4E055_MAGP6</name>
<keyword evidence="6 11" id="KW-0949">S-adenosyl-L-methionine</keyword>
<dbReference type="GO" id="GO:0008176">
    <property type="term" value="F:tRNA (guanine(46)-N7)-methyltransferase activity"/>
    <property type="evidence" value="ECO:0007669"/>
    <property type="project" value="UniProtKB-UniRule"/>
</dbReference>
<reference evidence="15" key="2">
    <citation type="submission" date="2010-05" db="EMBL/GenBank/DDBJ databases">
        <title>The genome sequence of Magnaporthe poae strain ATCC 64411.</title>
        <authorList>
            <person name="Ma L.-J."/>
            <person name="Dead R."/>
            <person name="Young S."/>
            <person name="Zeng Q."/>
            <person name="Koehrsen M."/>
            <person name="Alvarado L."/>
            <person name="Berlin A."/>
            <person name="Chapman S.B."/>
            <person name="Chen Z."/>
            <person name="Freedman E."/>
            <person name="Gellesch M."/>
            <person name="Goldberg J."/>
            <person name="Griggs A."/>
            <person name="Gujja S."/>
            <person name="Heilman E.R."/>
            <person name="Heiman D."/>
            <person name="Hepburn T."/>
            <person name="Howarth C."/>
            <person name="Jen D."/>
            <person name="Larson L."/>
            <person name="Mehta T."/>
            <person name="Neiman D."/>
            <person name="Pearson M."/>
            <person name="Roberts A."/>
            <person name="Saif S."/>
            <person name="Shea T."/>
            <person name="Shenoy N."/>
            <person name="Sisk P."/>
            <person name="Stolte C."/>
            <person name="Sykes S."/>
            <person name="Walk T."/>
            <person name="White J."/>
            <person name="Yandava C."/>
            <person name="Haas B."/>
            <person name="Nusbaum C."/>
            <person name="Birren B."/>
        </authorList>
    </citation>
    <scope>NUCLEOTIDE SEQUENCE [LARGE SCALE GENOMIC DNA]</scope>
    <source>
        <strain evidence="15">ATCC 64411 / 73-15</strain>
    </source>
</reference>
<keyword evidence="7 11" id="KW-0819">tRNA processing</keyword>
<keyword evidence="4 11" id="KW-0489">Methyltransferase</keyword>
<dbReference type="GO" id="GO:0000049">
    <property type="term" value="F:tRNA binding"/>
    <property type="evidence" value="ECO:0007669"/>
    <property type="project" value="UniProtKB-UniRule"/>
</dbReference>
<dbReference type="GO" id="GO:0106143">
    <property type="term" value="C:tRNA (m7G46) methyltransferase complex"/>
    <property type="evidence" value="ECO:0007669"/>
    <property type="project" value="EnsemblFungi"/>
</dbReference>
<accession>A0A0C4E055</accession>
<proteinExistence type="inferred from homology"/>
<dbReference type="OMA" id="LPNYFAK"/>
<reference evidence="13" key="3">
    <citation type="submission" date="2011-03" db="EMBL/GenBank/DDBJ databases">
        <title>Annotation of Magnaporthe poae ATCC 64411.</title>
        <authorList>
            <person name="Ma L.-J."/>
            <person name="Dead R."/>
            <person name="Young S.K."/>
            <person name="Zeng Q."/>
            <person name="Gargeya S."/>
            <person name="Fitzgerald M."/>
            <person name="Haas B."/>
            <person name="Abouelleil A."/>
            <person name="Alvarado L."/>
            <person name="Arachchi H.M."/>
            <person name="Berlin A."/>
            <person name="Brown A."/>
            <person name="Chapman S.B."/>
            <person name="Chen Z."/>
            <person name="Dunbar C."/>
            <person name="Freedman E."/>
            <person name="Gearin G."/>
            <person name="Gellesch M."/>
            <person name="Goldberg J."/>
            <person name="Griggs A."/>
            <person name="Gujja S."/>
            <person name="Heiman D."/>
            <person name="Howarth C."/>
            <person name="Larson L."/>
            <person name="Lui A."/>
            <person name="MacDonald P.J.P."/>
            <person name="Mehta T."/>
            <person name="Montmayeur A."/>
            <person name="Murphy C."/>
            <person name="Neiman D."/>
            <person name="Pearson M."/>
            <person name="Priest M."/>
            <person name="Roberts A."/>
            <person name="Saif S."/>
            <person name="Shea T."/>
            <person name="Shenoy N."/>
            <person name="Sisk P."/>
            <person name="Stolte C."/>
            <person name="Sykes S."/>
            <person name="Yandava C."/>
            <person name="Wortman J."/>
            <person name="Nusbaum C."/>
            <person name="Birren B."/>
        </authorList>
    </citation>
    <scope>NUCLEOTIDE SEQUENCE</scope>
    <source>
        <strain evidence="13">ATCC 64411</strain>
    </source>
</reference>
<feature type="binding site" evidence="11">
    <location>
        <position position="145"/>
    </location>
    <ligand>
        <name>S-adenosyl-L-methionine</name>
        <dbReference type="ChEBI" id="CHEBI:59789"/>
    </ligand>
</feature>
<dbReference type="PROSITE" id="PS51625">
    <property type="entry name" value="SAM_MT_TRMB"/>
    <property type="match status" value="1"/>
</dbReference>
<reference evidence="14" key="4">
    <citation type="journal article" date="2015" name="G3 (Bethesda)">
        <title>Genome sequences of three phytopathogenic species of the Magnaporthaceae family of fungi.</title>
        <authorList>
            <person name="Okagaki L.H."/>
            <person name="Nunes C.C."/>
            <person name="Sailsbery J."/>
            <person name="Clay B."/>
            <person name="Brown D."/>
            <person name="John T."/>
            <person name="Oh Y."/>
            <person name="Young N."/>
            <person name="Fitzgerald M."/>
            <person name="Haas B.J."/>
            <person name="Zeng Q."/>
            <person name="Young S."/>
            <person name="Adiconis X."/>
            <person name="Fan L."/>
            <person name="Levin J.Z."/>
            <person name="Mitchell T.K."/>
            <person name="Okubara P.A."/>
            <person name="Farman M.L."/>
            <person name="Kohn L.M."/>
            <person name="Birren B."/>
            <person name="Ma L.-J."/>
            <person name="Dean R.A."/>
        </authorList>
    </citation>
    <scope>NUCLEOTIDE SEQUENCE</scope>
    <source>
        <strain evidence="14">ATCC 64411 / 73-15</strain>
    </source>
</reference>
<evidence type="ECO:0000313" key="13">
    <source>
        <dbReference type="EMBL" id="KLU86711.1"/>
    </source>
</evidence>
<dbReference type="InterPro" id="IPR025763">
    <property type="entry name" value="Trm8_euk"/>
</dbReference>
<feature type="compositionally biased region" description="Basic and acidic residues" evidence="12">
    <location>
        <begin position="13"/>
        <end position="22"/>
    </location>
</feature>
<dbReference type="UniPathway" id="UPA00989"/>
<comment type="similarity">
    <text evidence="11">Belongs to the class I-like SAM-binding methyltransferase superfamily. TrmB family.</text>
</comment>
<comment type="catalytic activity">
    <reaction evidence="1 11">
        <text>guanosine(46) in tRNA + S-adenosyl-L-methionine = N(7)-methylguanosine(46) in tRNA + S-adenosyl-L-homocysteine</text>
        <dbReference type="Rhea" id="RHEA:42708"/>
        <dbReference type="Rhea" id="RHEA-COMP:10188"/>
        <dbReference type="Rhea" id="RHEA-COMP:10189"/>
        <dbReference type="ChEBI" id="CHEBI:57856"/>
        <dbReference type="ChEBI" id="CHEBI:59789"/>
        <dbReference type="ChEBI" id="CHEBI:74269"/>
        <dbReference type="ChEBI" id="CHEBI:74480"/>
        <dbReference type="EC" id="2.1.1.33"/>
    </reaction>
</comment>
<dbReference type="Pfam" id="PF02390">
    <property type="entry name" value="Methyltransf_4"/>
    <property type="match status" value="1"/>
</dbReference>
<dbReference type="HAMAP" id="MF_03055">
    <property type="entry name" value="tRNA_methyltr_TrmB_euk"/>
    <property type="match status" value="1"/>
</dbReference>
<dbReference type="VEuPathDB" id="FungiDB:MAPG_05723"/>
<evidence type="ECO:0000256" key="10">
    <source>
        <dbReference type="ARBA" id="ARBA00060552"/>
    </source>
</evidence>
<keyword evidence="15" id="KW-1185">Reference proteome</keyword>
<dbReference type="EnsemblFungi" id="MAPG_05723T0">
    <property type="protein sequence ID" value="MAPG_05723T0"/>
    <property type="gene ID" value="MAPG_05723"/>
</dbReference>
<dbReference type="InterPro" id="IPR029063">
    <property type="entry name" value="SAM-dependent_MTases_sf"/>
</dbReference>
<comment type="pathway">
    <text evidence="10 11">tRNA modification; N(7)-methylguanine-tRNA biosynthesis.</text>
</comment>
<feature type="region of interest" description="Disordered" evidence="12">
    <location>
        <begin position="1"/>
        <end position="59"/>
    </location>
</feature>
<dbReference type="NCBIfam" id="TIGR00091">
    <property type="entry name" value="tRNA (guanosine(46)-N7)-methyltransferase TrmB"/>
    <property type="match status" value="1"/>
</dbReference>
<evidence type="ECO:0000256" key="6">
    <source>
        <dbReference type="ARBA" id="ARBA00022691"/>
    </source>
</evidence>
<feature type="binding site" evidence="11">
    <location>
        <begin position="203"/>
        <end position="204"/>
    </location>
    <ligand>
        <name>S-adenosyl-L-methionine</name>
        <dbReference type="ChEBI" id="CHEBI:59789"/>
    </ligand>
</feature>
<evidence type="ECO:0000256" key="1">
    <source>
        <dbReference type="ARBA" id="ARBA00000142"/>
    </source>
</evidence>